<name>A0A8C2FAV2_CYPCA</name>
<dbReference type="Proteomes" id="UP000694701">
    <property type="component" value="Unplaced"/>
</dbReference>
<evidence type="ECO:0000313" key="1">
    <source>
        <dbReference type="Ensembl" id="ENSCCRP00020053388.1"/>
    </source>
</evidence>
<reference evidence="1" key="1">
    <citation type="submission" date="2025-08" db="UniProtKB">
        <authorList>
            <consortium name="Ensembl"/>
        </authorList>
    </citation>
    <scope>IDENTIFICATION</scope>
</reference>
<proteinExistence type="predicted"/>
<evidence type="ECO:0000313" key="2">
    <source>
        <dbReference type="Proteomes" id="UP000694701"/>
    </source>
</evidence>
<organism evidence="1 2">
    <name type="scientific">Cyprinus carpio</name>
    <name type="common">Common carp</name>
    <dbReference type="NCBI Taxonomy" id="7962"/>
    <lineage>
        <taxon>Eukaryota</taxon>
        <taxon>Metazoa</taxon>
        <taxon>Chordata</taxon>
        <taxon>Craniata</taxon>
        <taxon>Vertebrata</taxon>
        <taxon>Euteleostomi</taxon>
        <taxon>Actinopterygii</taxon>
        <taxon>Neopterygii</taxon>
        <taxon>Teleostei</taxon>
        <taxon>Ostariophysi</taxon>
        <taxon>Cypriniformes</taxon>
        <taxon>Cyprinidae</taxon>
        <taxon>Cyprininae</taxon>
        <taxon>Cyprinus</taxon>
    </lineage>
</organism>
<protein>
    <submittedName>
        <fullName evidence="1">Uncharacterized protein</fullName>
    </submittedName>
</protein>
<dbReference type="Ensembl" id="ENSCCRT00020058326.1">
    <property type="protein sequence ID" value="ENSCCRP00020053388.1"/>
    <property type="gene ID" value="ENSCCRG00020024025.1"/>
</dbReference>
<dbReference type="AlphaFoldDB" id="A0A8C2FAV2"/>
<sequence length="102" mass="11356">MRWINHLLLGDRNLKREDVSCKSSQAGRWRSSTIAGGGGVERQTSSRLRFICKHRDLAFRTHAGQKTISDLTLDWRLSSSALLLWKSGPGSGGHGVQEPAWI</sequence>
<accession>A0A8C2FAV2</accession>